<reference evidence="2" key="1">
    <citation type="submission" date="2023-03" db="UniProtKB">
        <authorList>
            <consortium name="EnsemblPlants"/>
        </authorList>
    </citation>
    <scope>IDENTIFICATION</scope>
</reference>
<evidence type="ECO:0000256" key="1">
    <source>
        <dbReference type="SAM" id="MobiDB-lite"/>
    </source>
</evidence>
<dbReference type="EnsemblPlants" id="MELO3C020119.2.1">
    <property type="protein sequence ID" value="MELO3C020119.2.1"/>
    <property type="gene ID" value="MELO3C020119.2"/>
</dbReference>
<feature type="region of interest" description="Disordered" evidence="1">
    <location>
        <begin position="1"/>
        <end position="90"/>
    </location>
</feature>
<feature type="compositionally biased region" description="Basic and acidic residues" evidence="1">
    <location>
        <begin position="42"/>
        <end position="54"/>
    </location>
</feature>
<protein>
    <submittedName>
        <fullName evidence="2">Uncharacterized protein</fullName>
    </submittedName>
</protein>
<name>A0A9I9DM36_CUCME</name>
<dbReference type="AlphaFoldDB" id="A0A9I9DM36"/>
<sequence>MKPESTVSKALAPRISDEGKTRGEACKVRWSSNTRKKKARRKEIELLSLEKCDPSQKNTKKRPVHKDVGLSQAEKLKEDLVQGEEGMSEV</sequence>
<evidence type="ECO:0000313" key="2">
    <source>
        <dbReference type="EnsemblPlants" id="MELO3C020119.2.1"/>
    </source>
</evidence>
<organism evidence="2">
    <name type="scientific">Cucumis melo</name>
    <name type="common">Muskmelon</name>
    <dbReference type="NCBI Taxonomy" id="3656"/>
    <lineage>
        <taxon>Eukaryota</taxon>
        <taxon>Viridiplantae</taxon>
        <taxon>Streptophyta</taxon>
        <taxon>Embryophyta</taxon>
        <taxon>Tracheophyta</taxon>
        <taxon>Spermatophyta</taxon>
        <taxon>Magnoliopsida</taxon>
        <taxon>eudicotyledons</taxon>
        <taxon>Gunneridae</taxon>
        <taxon>Pentapetalae</taxon>
        <taxon>rosids</taxon>
        <taxon>fabids</taxon>
        <taxon>Cucurbitales</taxon>
        <taxon>Cucurbitaceae</taxon>
        <taxon>Benincaseae</taxon>
        <taxon>Cucumis</taxon>
    </lineage>
</organism>
<accession>A0A9I9DM36</accession>
<dbReference type="Gramene" id="MELO3C020119.2.1">
    <property type="protein sequence ID" value="MELO3C020119.2.1"/>
    <property type="gene ID" value="MELO3C020119.2"/>
</dbReference>
<feature type="compositionally biased region" description="Basic and acidic residues" evidence="1">
    <location>
        <begin position="15"/>
        <end position="27"/>
    </location>
</feature>
<proteinExistence type="predicted"/>